<keyword evidence="3" id="KW-1185">Reference proteome</keyword>
<dbReference type="OrthoDB" id="6499288at2759"/>
<dbReference type="Pfam" id="PF21355">
    <property type="entry name" value="TRAF-mep_MATH"/>
    <property type="match status" value="1"/>
</dbReference>
<evidence type="ECO:0000313" key="2">
    <source>
        <dbReference type="EMBL" id="KAH9371875.1"/>
    </source>
</evidence>
<dbReference type="Proteomes" id="UP000821853">
    <property type="component" value="Chromosome 3"/>
</dbReference>
<dbReference type="SUPFAM" id="SSF49599">
    <property type="entry name" value="TRAF domain-like"/>
    <property type="match status" value="1"/>
</dbReference>
<evidence type="ECO:0000313" key="3">
    <source>
        <dbReference type="Proteomes" id="UP000821853"/>
    </source>
</evidence>
<name>A0A9J6G9L3_HAELO</name>
<organism evidence="2 3">
    <name type="scientific">Haemaphysalis longicornis</name>
    <name type="common">Bush tick</name>
    <dbReference type="NCBI Taxonomy" id="44386"/>
    <lineage>
        <taxon>Eukaryota</taxon>
        <taxon>Metazoa</taxon>
        <taxon>Ecdysozoa</taxon>
        <taxon>Arthropoda</taxon>
        <taxon>Chelicerata</taxon>
        <taxon>Arachnida</taxon>
        <taxon>Acari</taxon>
        <taxon>Parasitiformes</taxon>
        <taxon>Ixodida</taxon>
        <taxon>Ixodoidea</taxon>
        <taxon>Ixodidae</taxon>
        <taxon>Haemaphysalinae</taxon>
        <taxon>Haemaphysalis</taxon>
    </lineage>
</organism>
<dbReference type="InterPro" id="IPR008974">
    <property type="entry name" value="TRAF-like"/>
</dbReference>
<comment type="caution">
    <text evidence="2">The sequence shown here is derived from an EMBL/GenBank/DDBJ whole genome shotgun (WGS) entry which is preliminary data.</text>
</comment>
<dbReference type="EMBL" id="JABSTR010000005">
    <property type="protein sequence ID" value="KAH9371875.1"/>
    <property type="molecule type" value="Genomic_DNA"/>
</dbReference>
<dbReference type="VEuPathDB" id="VectorBase:HLOH_051903"/>
<dbReference type="InterPro" id="IPR049342">
    <property type="entry name" value="TRAF1-6_MATH_dom"/>
</dbReference>
<dbReference type="Gene3D" id="2.60.210.10">
    <property type="entry name" value="Apoptosis, Tumor Necrosis Factor Receptor Associated Protein 2, Chain A"/>
    <property type="match status" value="1"/>
</dbReference>
<reference evidence="2 3" key="1">
    <citation type="journal article" date="2020" name="Cell">
        <title>Large-Scale Comparative Analyses of Tick Genomes Elucidate Their Genetic Diversity and Vector Capacities.</title>
        <authorList>
            <consortium name="Tick Genome and Microbiome Consortium (TIGMIC)"/>
            <person name="Jia N."/>
            <person name="Wang J."/>
            <person name="Shi W."/>
            <person name="Du L."/>
            <person name="Sun Y."/>
            <person name="Zhan W."/>
            <person name="Jiang J.F."/>
            <person name="Wang Q."/>
            <person name="Zhang B."/>
            <person name="Ji P."/>
            <person name="Bell-Sakyi L."/>
            <person name="Cui X.M."/>
            <person name="Yuan T.T."/>
            <person name="Jiang B.G."/>
            <person name="Yang W.F."/>
            <person name="Lam T.T."/>
            <person name="Chang Q.C."/>
            <person name="Ding S.J."/>
            <person name="Wang X.J."/>
            <person name="Zhu J.G."/>
            <person name="Ruan X.D."/>
            <person name="Zhao L."/>
            <person name="Wei J.T."/>
            <person name="Ye R.Z."/>
            <person name="Que T.C."/>
            <person name="Du C.H."/>
            <person name="Zhou Y.H."/>
            <person name="Cheng J.X."/>
            <person name="Dai P.F."/>
            <person name="Guo W.B."/>
            <person name="Han X.H."/>
            <person name="Huang E.J."/>
            <person name="Li L.F."/>
            <person name="Wei W."/>
            <person name="Gao Y.C."/>
            <person name="Liu J.Z."/>
            <person name="Shao H.Z."/>
            <person name="Wang X."/>
            <person name="Wang C.C."/>
            <person name="Yang T.C."/>
            <person name="Huo Q.B."/>
            <person name="Li W."/>
            <person name="Chen H.Y."/>
            <person name="Chen S.E."/>
            <person name="Zhou L.G."/>
            <person name="Ni X.B."/>
            <person name="Tian J.H."/>
            <person name="Sheng Y."/>
            <person name="Liu T."/>
            <person name="Pan Y.S."/>
            <person name="Xia L.Y."/>
            <person name="Li J."/>
            <person name="Zhao F."/>
            <person name="Cao W.C."/>
        </authorList>
    </citation>
    <scope>NUCLEOTIDE SEQUENCE [LARGE SCALE GENOMIC DNA]</scope>
    <source>
        <strain evidence="2">HaeL-2018</strain>
    </source>
</reference>
<accession>A0A9J6G9L3</accession>
<sequence>MTTTISSGLSMVVINPKTRRWTLTRYAGLKAEAIKDEWSRRLTEPVYIQRYLISWGIEFESVDGQVSFFLSFRLKKGIYDEFLDWPFSYTLKLCLIHPETQQEDCASEKPDVENYYKYFARPLKDSNDRLGLASATFDTSYCEENGFIKEDKLLLKLEVLL</sequence>
<protein>
    <recommendedName>
        <fullName evidence="1">TRAF1-6 MATH domain-containing protein</fullName>
    </recommendedName>
</protein>
<dbReference type="AlphaFoldDB" id="A0A9J6G9L3"/>
<proteinExistence type="predicted"/>
<gene>
    <name evidence="2" type="ORF">HPB48_014887</name>
</gene>
<evidence type="ECO:0000259" key="1">
    <source>
        <dbReference type="Pfam" id="PF21355"/>
    </source>
</evidence>
<feature type="domain" description="TRAF1-6 MATH" evidence="1">
    <location>
        <begin position="70"/>
        <end position="156"/>
    </location>
</feature>